<dbReference type="PANTHER" id="PTHR43204">
    <property type="entry name" value="ABC TRANSPORTER I FAMILY MEMBER 6, CHLOROPLASTIC"/>
    <property type="match status" value="1"/>
</dbReference>
<feature type="non-terminal residue" evidence="4">
    <location>
        <position position="110"/>
    </location>
</feature>
<keyword evidence="2" id="KW-0067">ATP-binding</keyword>
<dbReference type="SUPFAM" id="SSF52540">
    <property type="entry name" value="P-loop containing nucleoside triphosphate hydrolases"/>
    <property type="match status" value="1"/>
</dbReference>
<dbReference type="InterPro" id="IPR027417">
    <property type="entry name" value="P-loop_NTPase"/>
</dbReference>
<accession>A0A3B1DNT8</accession>
<feature type="domain" description="ABC transporter" evidence="3">
    <location>
        <begin position="18"/>
        <end position="98"/>
    </location>
</feature>
<dbReference type="PANTHER" id="PTHR43204:SF1">
    <property type="entry name" value="ABC TRANSPORTER I FAMILY MEMBER 6, CHLOROPLASTIC"/>
    <property type="match status" value="1"/>
</dbReference>
<evidence type="ECO:0000259" key="3">
    <source>
        <dbReference type="Pfam" id="PF00005"/>
    </source>
</evidence>
<protein>
    <submittedName>
        <fullName evidence="4">Iron-sulfur cluster assembly ATPase protein SufC</fullName>
    </submittedName>
</protein>
<keyword evidence="1" id="KW-0547">Nucleotide-binding</keyword>
<name>A0A3B1DNT8_9ZZZZ</name>
<dbReference type="InterPro" id="IPR010230">
    <property type="entry name" value="FeS-cluster_ATPase_SufC"/>
</dbReference>
<gene>
    <name evidence="4" type="ORF">MNBD_NITROSPINAE05-32</name>
</gene>
<proteinExistence type="predicted"/>
<dbReference type="InterPro" id="IPR003439">
    <property type="entry name" value="ABC_transporter-like_ATP-bd"/>
</dbReference>
<sequence length="110" mass="11885">MLEVKNLHAGFEGTEIIKGISLSIKAGEVHAIMGPNGSGKSTLAKVLAGHPSYEVTAGEVIFNGENLLEIEPEQRALKGIFMGFQYPVEIPGVNNAEFLRMAYNARLVNE</sequence>
<dbReference type="AlphaFoldDB" id="A0A3B1DNT8"/>
<reference evidence="4" key="1">
    <citation type="submission" date="2018-06" db="EMBL/GenBank/DDBJ databases">
        <authorList>
            <person name="Zhirakovskaya E."/>
        </authorList>
    </citation>
    <scope>NUCLEOTIDE SEQUENCE</scope>
</reference>
<dbReference type="Pfam" id="PF00005">
    <property type="entry name" value="ABC_tran"/>
    <property type="match status" value="1"/>
</dbReference>
<dbReference type="GO" id="GO:0016887">
    <property type="term" value="F:ATP hydrolysis activity"/>
    <property type="evidence" value="ECO:0007669"/>
    <property type="project" value="InterPro"/>
</dbReference>
<dbReference type="Gene3D" id="3.40.50.300">
    <property type="entry name" value="P-loop containing nucleotide triphosphate hydrolases"/>
    <property type="match status" value="1"/>
</dbReference>
<evidence type="ECO:0000256" key="1">
    <source>
        <dbReference type="ARBA" id="ARBA00022741"/>
    </source>
</evidence>
<dbReference type="GO" id="GO:0005524">
    <property type="term" value="F:ATP binding"/>
    <property type="evidence" value="ECO:0007669"/>
    <property type="project" value="UniProtKB-KW"/>
</dbReference>
<dbReference type="EMBL" id="UOGG01000245">
    <property type="protein sequence ID" value="VAX33375.1"/>
    <property type="molecule type" value="Genomic_DNA"/>
</dbReference>
<evidence type="ECO:0000256" key="2">
    <source>
        <dbReference type="ARBA" id="ARBA00022840"/>
    </source>
</evidence>
<organism evidence="4">
    <name type="scientific">hydrothermal vent metagenome</name>
    <dbReference type="NCBI Taxonomy" id="652676"/>
    <lineage>
        <taxon>unclassified sequences</taxon>
        <taxon>metagenomes</taxon>
        <taxon>ecological metagenomes</taxon>
    </lineage>
</organism>
<evidence type="ECO:0000313" key="4">
    <source>
        <dbReference type="EMBL" id="VAX33375.1"/>
    </source>
</evidence>